<keyword evidence="1" id="KW-0812">Transmembrane</keyword>
<accession>A0ABV6GL62</accession>
<evidence type="ECO:0008006" key="4">
    <source>
        <dbReference type="Google" id="ProtNLM"/>
    </source>
</evidence>
<evidence type="ECO:0000313" key="3">
    <source>
        <dbReference type="Proteomes" id="UP001589854"/>
    </source>
</evidence>
<organism evidence="2 3">
    <name type="scientific">Metabacillus herbersteinensis</name>
    <dbReference type="NCBI Taxonomy" id="283816"/>
    <lineage>
        <taxon>Bacteria</taxon>
        <taxon>Bacillati</taxon>
        <taxon>Bacillota</taxon>
        <taxon>Bacilli</taxon>
        <taxon>Bacillales</taxon>
        <taxon>Bacillaceae</taxon>
        <taxon>Metabacillus</taxon>
    </lineage>
</organism>
<proteinExistence type="predicted"/>
<evidence type="ECO:0000313" key="2">
    <source>
        <dbReference type="EMBL" id="MFC0274213.1"/>
    </source>
</evidence>
<keyword evidence="3" id="KW-1185">Reference proteome</keyword>
<gene>
    <name evidence="2" type="ORF">ACFFIX_22960</name>
</gene>
<name>A0ABV6GL62_9BACI</name>
<dbReference type="EMBL" id="JBHLVO010000031">
    <property type="protein sequence ID" value="MFC0274213.1"/>
    <property type="molecule type" value="Genomic_DNA"/>
</dbReference>
<dbReference type="Proteomes" id="UP001589854">
    <property type="component" value="Unassembled WGS sequence"/>
</dbReference>
<feature type="transmembrane region" description="Helical" evidence="1">
    <location>
        <begin position="41"/>
        <end position="62"/>
    </location>
</feature>
<reference evidence="2 3" key="1">
    <citation type="submission" date="2024-09" db="EMBL/GenBank/DDBJ databases">
        <authorList>
            <person name="Sun Q."/>
            <person name="Mori K."/>
        </authorList>
    </citation>
    <scope>NUCLEOTIDE SEQUENCE [LARGE SCALE GENOMIC DNA]</scope>
    <source>
        <strain evidence="2 3">CCM 7228</strain>
    </source>
</reference>
<evidence type="ECO:0000256" key="1">
    <source>
        <dbReference type="SAM" id="Phobius"/>
    </source>
</evidence>
<feature type="transmembrane region" description="Helical" evidence="1">
    <location>
        <begin position="7"/>
        <end position="29"/>
    </location>
</feature>
<keyword evidence="1" id="KW-1133">Transmembrane helix</keyword>
<dbReference type="RefSeq" id="WP_378938238.1">
    <property type="nucleotide sequence ID" value="NZ_JBHLVO010000031.1"/>
</dbReference>
<comment type="caution">
    <text evidence="2">The sequence shown here is derived from an EMBL/GenBank/DDBJ whole genome shotgun (WGS) entry which is preliminary data.</text>
</comment>
<sequence length="132" mass="15364">MRFVYNGVFILVTFILGYLMGIVGLETFLRMLLLKMSDLDFIEIIGFSSSLISLILFLAYIIGRIILIKKMEVTLNETIELSYENENQKFTVSEEYNLGELNSEFVYLTSTEPLRWIRFYESNSNNESNKVS</sequence>
<protein>
    <recommendedName>
        <fullName evidence="4">Poly-beta-1,6-N-acetyl-D-glucosamine biosynthesis protein PgaD</fullName>
    </recommendedName>
</protein>
<keyword evidence="1" id="KW-0472">Membrane</keyword>